<gene>
    <name evidence="3" type="ORF">KSX_33220</name>
</gene>
<reference evidence="3" key="1">
    <citation type="submission" date="2020-10" db="EMBL/GenBank/DDBJ databases">
        <title>Taxonomic study of unclassified bacteria belonging to the class Ktedonobacteria.</title>
        <authorList>
            <person name="Yabe S."/>
            <person name="Wang C.M."/>
            <person name="Zheng Y."/>
            <person name="Sakai Y."/>
            <person name="Cavaletti L."/>
            <person name="Monciardini P."/>
            <person name="Donadio S."/>
        </authorList>
    </citation>
    <scope>NUCLEOTIDE SEQUENCE</scope>
    <source>
        <strain evidence="3">SOSP1-1</strain>
    </source>
</reference>
<evidence type="ECO:0000313" key="4">
    <source>
        <dbReference type="Proteomes" id="UP000612362"/>
    </source>
</evidence>
<organism evidence="3 4">
    <name type="scientific">Ktedonospora formicarum</name>
    <dbReference type="NCBI Taxonomy" id="2778364"/>
    <lineage>
        <taxon>Bacteria</taxon>
        <taxon>Bacillati</taxon>
        <taxon>Chloroflexota</taxon>
        <taxon>Ktedonobacteria</taxon>
        <taxon>Ktedonobacterales</taxon>
        <taxon>Ktedonobacteraceae</taxon>
        <taxon>Ktedonospora</taxon>
    </lineage>
</organism>
<dbReference type="RefSeq" id="WP_220194506.1">
    <property type="nucleotide sequence ID" value="NZ_BNJF01000001.1"/>
</dbReference>
<evidence type="ECO:0000313" key="3">
    <source>
        <dbReference type="EMBL" id="GHO45159.1"/>
    </source>
</evidence>
<keyword evidence="4" id="KW-1185">Reference proteome</keyword>
<dbReference type="EMBL" id="BNJF01000001">
    <property type="protein sequence ID" value="GHO45159.1"/>
    <property type="molecule type" value="Genomic_DNA"/>
</dbReference>
<keyword evidence="2" id="KW-0732">Signal</keyword>
<feature type="compositionally biased region" description="Low complexity" evidence="1">
    <location>
        <begin position="201"/>
        <end position="213"/>
    </location>
</feature>
<dbReference type="AlphaFoldDB" id="A0A8J3I5H9"/>
<name>A0A8J3I5H9_9CHLR</name>
<feature type="chain" id="PRO_5035200117" evidence="2">
    <location>
        <begin position="28"/>
        <end position="266"/>
    </location>
</feature>
<feature type="region of interest" description="Disordered" evidence="1">
    <location>
        <begin position="196"/>
        <end position="230"/>
    </location>
</feature>
<comment type="caution">
    <text evidence="3">The sequence shown here is derived from an EMBL/GenBank/DDBJ whole genome shotgun (WGS) entry which is preliminary data.</text>
</comment>
<proteinExistence type="predicted"/>
<protein>
    <submittedName>
        <fullName evidence="3">Uncharacterized protein</fullName>
    </submittedName>
</protein>
<dbReference type="Proteomes" id="UP000612362">
    <property type="component" value="Unassembled WGS sequence"/>
</dbReference>
<evidence type="ECO:0000256" key="2">
    <source>
        <dbReference type="SAM" id="SignalP"/>
    </source>
</evidence>
<accession>A0A8J3I5H9</accession>
<sequence length="266" mass="29972">MMNVAAVKSRAAAVLLLHLVLSPSEVALSDTEARELLGSTSRTSVWNARNELVELGFVEVTRSPSGYIYRLTEPVSQEPGIGEDPVEIDPLDQDAAYIDAMDTTGSVHQPHSPYARRRLKLMAFIERVMNTVLPTEKPFDKEQRRQLAEIAEKNTASGMGPATLLLTMIRRYSVGNVEKYRPNMFAYIKTMVRTEGTTEAPQPQSRPVQKQQQSLRKPWNGNEDGLSDEEIDRIRAQKSRETIDKYRHLVRTIPKLPLADLLGDEE</sequence>
<evidence type="ECO:0000256" key="1">
    <source>
        <dbReference type="SAM" id="MobiDB-lite"/>
    </source>
</evidence>
<feature type="signal peptide" evidence="2">
    <location>
        <begin position="1"/>
        <end position="27"/>
    </location>
</feature>